<dbReference type="AlphaFoldDB" id="A0A7X1G8M5"/>
<dbReference type="RefSeq" id="WP_185795305.1">
    <property type="nucleotide sequence ID" value="NZ_JACMYH010000007.1"/>
</dbReference>
<evidence type="ECO:0000313" key="2">
    <source>
        <dbReference type="EMBL" id="MBC2680457.1"/>
    </source>
</evidence>
<name>A0A7X1G8M5_9PSED</name>
<keyword evidence="3" id="KW-1185">Reference proteome</keyword>
<feature type="region of interest" description="Disordered" evidence="1">
    <location>
        <begin position="1"/>
        <end position="26"/>
    </location>
</feature>
<proteinExistence type="predicted"/>
<accession>A0A7X1G8M5</accession>
<sequence length="78" mass="8382">MPTDQDTAAQALLTAQPSRQRKTSLRPTQALIDAIRSATRDGVLDTTDNPAHDAIAARPPRRAQPKSTDTVPDGHTEP</sequence>
<evidence type="ECO:0000313" key="3">
    <source>
        <dbReference type="Proteomes" id="UP000546173"/>
    </source>
</evidence>
<organism evidence="2 3">
    <name type="scientific">Pseudomonas baltica</name>
    <dbReference type="NCBI Taxonomy" id="2762576"/>
    <lineage>
        <taxon>Bacteria</taxon>
        <taxon>Pseudomonadati</taxon>
        <taxon>Pseudomonadota</taxon>
        <taxon>Gammaproteobacteria</taxon>
        <taxon>Pseudomonadales</taxon>
        <taxon>Pseudomonadaceae</taxon>
        <taxon>Pseudomonas</taxon>
    </lineage>
</organism>
<feature type="region of interest" description="Disordered" evidence="1">
    <location>
        <begin position="40"/>
        <end position="78"/>
    </location>
</feature>
<comment type="caution">
    <text evidence="2">The sequence shown here is derived from an EMBL/GenBank/DDBJ whole genome shotgun (WGS) entry which is preliminary data.</text>
</comment>
<evidence type="ECO:0000256" key="1">
    <source>
        <dbReference type="SAM" id="MobiDB-lite"/>
    </source>
</evidence>
<protein>
    <submittedName>
        <fullName evidence="2">Uncharacterized protein</fullName>
    </submittedName>
</protein>
<reference evidence="2 3" key="1">
    <citation type="submission" date="2020-08" db="EMBL/GenBank/DDBJ databases">
        <title>Pseudomonas sp. nov.</title>
        <authorList>
            <person name="Gieschler S."/>
            <person name="Fiedler G."/>
            <person name="Brinks E."/>
            <person name="Boehnlein C."/>
            <person name="Franz C.M.A.P."/>
            <person name="Kabisch J."/>
        </authorList>
    </citation>
    <scope>NUCLEOTIDE SEQUENCE [LARGE SCALE GENOMIC DNA]</scope>
    <source>
        <strain evidence="2 3">MBT-2</strain>
    </source>
</reference>
<feature type="compositionally biased region" description="Low complexity" evidence="1">
    <location>
        <begin position="1"/>
        <end position="16"/>
    </location>
</feature>
<gene>
    <name evidence="2" type="ORF">H7993_18825</name>
</gene>
<dbReference type="Proteomes" id="UP000546173">
    <property type="component" value="Unassembled WGS sequence"/>
</dbReference>
<dbReference type="EMBL" id="JACMYH010000007">
    <property type="protein sequence ID" value="MBC2680457.1"/>
    <property type="molecule type" value="Genomic_DNA"/>
</dbReference>